<dbReference type="Pfam" id="PF06404">
    <property type="entry name" value="PSK"/>
    <property type="match status" value="1"/>
</dbReference>
<gene>
    <name evidence="10" type="ORF">CQW23_24410</name>
</gene>
<comment type="function">
    <text evidence="9">Promotes plant cell differentiation, organogenesis and somatic embryogenesis as well as cell proliferation.</text>
</comment>
<feature type="chain" id="PRO_5031599081" description="Phytosulfokine" evidence="9">
    <location>
        <begin position="27"/>
        <end position="93"/>
    </location>
</feature>
<comment type="PTM">
    <text evidence="9">PSK-alpha is produced by endopeptidase digestion. PSK-beta is produced from PSK-alpha by exopeptidase digestion.</text>
</comment>
<organism evidence="10 11">
    <name type="scientific">Capsicum baccatum</name>
    <name type="common">Peruvian pepper</name>
    <dbReference type="NCBI Taxonomy" id="33114"/>
    <lineage>
        <taxon>Eukaryota</taxon>
        <taxon>Viridiplantae</taxon>
        <taxon>Streptophyta</taxon>
        <taxon>Embryophyta</taxon>
        <taxon>Tracheophyta</taxon>
        <taxon>Spermatophyta</taxon>
        <taxon>Magnoliopsida</taxon>
        <taxon>eudicotyledons</taxon>
        <taxon>Gunneridae</taxon>
        <taxon>Pentapetalae</taxon>
        <taxon>asterids</taxon>
        <taxon>lamiids</taxon>
        <taxon>Solanales</taxon>
        <taxon>Solanaceae</taxon>
        <taxon>Solanoideae</taxon>
        <taxon>Capsiceae</taxon>
        <taxon>Capsicum</taxon>
    </lineage>
</organism>
<comment type="caution">
    <text evidence="10">The sequence shown here is derived from an EMBL/GenBank/DDBJ whole genome shotgun (WGS) entry which is preliminary data.</text>
</comment>
<evidence type="ECO:0000313" key="11">
    <source>
        <dbReference type="Proteomes" id="UP000224567"/>
    </source>
</evidence>
<evidence type="ECO:0000256" key="8">
    <source>
        <dbReference type="ARBA" id="ARBA00023030"/>
    </source>
</evidence>
<dbReference type="Proteomes" id="UP000224567">
    <property type="component" value="Unassembled WGS sequence"/>
</dbReference>
<sequence length="93" mass="10882">MKTMMINLSRISFFITLLLISQAIYARLLPTSYRDTNQKIEVNGIIHSISTQENFNNLMGLEECEDKDEVCLNRRMIAEVHLDYIYTQNKPKP</sequence>
<dbReference type="GO" id="GO:0030154">
    <property type="term" value="P:cell differentiation"/>
    <property type="evidence" value="ECO:0007669"/>
    <property type="project" value="UniProtKB-UniRule"/>
</dbReference>
<evidence type="ECO:0000256" key="1">
    <source>
        <dbReference type="ARBA" id="ARBA00004613"/>
    </source>
</evidence>
<keyword evidence="3 9" id="KW-0217">Developmental protein</keyword>
<evidence type="ECO:0000256" key="7">
    <source>
        <dbReference type="ARBA" id="ARBA00022782"/>
    </source>
</evidence>
<name>A0A2G2VUP1_CAPBA</name>
<keyword evidence="4 9" id="KW-0964">Secreted</keyword>
<reference evidence="11" key="2">
    <citation type="journal article" date="2017" name="J. Anim. Genet.">
        <title>Multiple reference genome sequences of hot pepper reveal the massive evolution of plant disease resistance genes by retroduplication.</title>
        <authorList>
            <person name="Kim S."/>
            <person name="Park J."/>
            <person name="Yeom S.-I."/>
            <person name="Kim Y.-M."/>
            <person name="Seo E."/>
            <person name="Kim K.-T."/>
            <person name="Kim M.-S."/>
            <person name="Lee J.M."/>
            <person name="Cheong K."/>
            <person name="Shin H.-S."/>
            <person name="Kim S.-B."/>
            <person name="Han K."/>
            <person name="Lee J."/>
            <person name="Park M."/>
            <person name="Lee H.-A."/>
            <person name="Lee H.-Y."/>
            <person name="Lee Y."/>
            <person name="Oh S."/>
            <person name="Lee J.H."/>
            <person name="Choi E."/>
            <person name="Choi E."/>
            <person name="Lee S.E."/>
            <person name="Jeon J."/>
            <person name="Kim H."/>
            <person name="Choi G."/>
            <person name="Song H."/>
            <person name="Lee J."/>
            <person name="Lee S.-C."/>
            <person name="Kwon J.-K."/>
            <person name="Lee H.-Y."/>
            <person name="Koo N."/>
            <person name="Hong Y."/>
            <person name="Kim R.W."/>
            <person name="Kang W.-H."/>
            <person name="Huh J.H."/>
            <person name="Kang B.-C."/>
            <person name="Yang T.-J."/>
            <person name="Lee Y.-H."/>
            <person name="Bennetzen J.L."/>
            <person name="Choi D."/>
        </authorList>
    </citation>
    <scope>NUCLEOTIDE SEQUENCE [LARGE SCALE GENOMIC DNA]</scope>
    <source>
        <strain evidence="11">cv. PBC81</strain>
    </source>
</reference>
<comment type="similarity">
    <text evidence="2 9">Belongs to the phytosulfokine family.</text>
</comment>
<dbReference type="STRING" id="33114.A0A2G2VUP1"/>
<evidence type="ECO:0000256" key="3">
    <source>
        <dbReference type="ARBA" id="ARBA00022473"/>
    </source>
</evidence>
<evidence type="ECO:0000256" key="5">
    <source>
        <dbReference type="ARBA" id="ARBA00022641"/>
    </source>
</evidence>
<keyword evidence="8 9" id="KW-0339">Growth factor</keyword>
<protein>
    <recommendedName>
        <fullName evidence="9">Phytosulfokine</fullName>
    </recommendedName>
    <component>
        <recommendedName>
            <fullName evidence="9">Phytosulfokine-alpha</fullName>
            <shortName evidence="9">PSK-alpha</shortName>
            <shortName evidence="9">Phytosulfokine-a</shortName>
        </recommendedName>
    </component>
    <component>
        <recommendedName>
            <fullName evidence="9">Phytosulfokine-beta</fullName>
            <shortName evidence="9">PSK-beta</shortName>
            <shortName evidence="9">Phytosulfokine-b</shortName>
        </recommendedName>
    </component>
</protein>
<dbReference type="OrthoDB" id="1914102at2759"/>
<evidence type="ECO:0000256" key="9">
    <source>
        <dbReference type="RuleBase" id="RU368031"/>
    </source>
</evidence>
<proteinExistence type="inferred from homology"/>
<evidence type="ECO:0000313" key="10">
    <source>
        <dbReference type="EMBL" id="PHT36710.1"/>
    </source>
</evidence>
<evidence type="ECO:0000256" key="4">
    <source>
        <dbReference type="ARBA" id="ARBA00022525"/>
    </source>
</evidence>
<keyword evidence="5 9" id="KW-0765">Sulfation</keyword>
<dbReference type="GO" id="GO:0005576">
    <property type="term" value="C:extracellular region"/>
    <property type="evidence" value="ECO:0007669"/>
    <property type="project" value="UniProtKB-SubCell"/>
</dbReference>
<dbReference type="InterPro" id="IPR009438">
    <property type="entry name" value="Phytosulfokine"/>
</dbReference>
<keyword evidence="11" id="KW-1185">Reference proteome</keyword>
<keyword evidence="7 9" id="KW-0221">Differentiation</keyword>
<evidence type="ECO:0000256" key="2">
    <source>
        <dbReference type="ARBA" id="ARBA00010781"/>
    </source>
</evidence>
<dbReference type="GO" id="GO:0008083">
    <property type="term" value="F:growth factor activity"/>
    <property type="evidence" value="ECO:0007669"/>
    <property type="project" value="UniProtKB-UniRule"/>
</dbReference>
<keyword evidence="6 9" id="KW-0732">Signal</keyword>
<accession>A0A2G2VUP1</accession>
<feature type="signal peptide" evidence="9">
    <location>
        <begin position="1"/>
        <end position="26"/>
    </location>
</feature>
<dbReference type="PANTHER" id="PTHR33285">
    <property type="entry name" value="PHYTOSULFOKINES 3"/>
    <property type="match status" value="1"/>
</dbReference>
<dbReference type="GO" id="GO:0008283">
    <property type="term" value="P:cell population proliferation"/>
    <property type="evidence" value="ECO:0007669"/>
    <property type="project" value="UniProtKB-UniRule"/>
</dbReference>
<dbReference type="AlphaFoldDB" id="A0A2G2VUP1"/>
<dbReference type="EMBL" id="MLFT02000010">
    <property type="protein sequence ID" value="PHT36710.1"/>
    <property type="molecule type" value="Genomic_DNA"/>
</dbReference>
<reference evidence="10 11" key="1">
    <citation type="journal article" date="2017" name="Genome Biol.">
        <title>New reference genome sequences of hot pepper reveal the massive evolution of plant disease-resistance genes by retroduplication.</title>
        <authorList>
            <person name="Kim S."/>
            <person name="Park J."/>
            <person name="Yeom S.I."/>
            <person name="Kim Y.M."/>
            <person name="Seo E."/>
            <person name="Kim K.T."/>
            <person name="Kim M.S."/>
            <person name="Lee J.M."/>
            <person name="Cheong K."/>
            <person name="Shin H.S."/>
            <person name="Kim S.B."/>
            <person name="Han K."/>
            <person name="Lee J."/>
            <person name="Park M."/>
            <person name="Lee H.A."/>
            <person name="Lee H.Y."/>
            <person name="Lee Y."/>
            <person name="Oh S."/>
            <person name="Lee J.H."/>
            <person name="Choi E."/>
            <person name="Choi E."/>
            <person name="Lee S.E."/>
            <person name="Jeon J."/>
            <person name="Kim H."/>
            <person name="Choi G."/>
            <person name="Song H."/>
            <person name="Lee J."/>
            <person name="Lee S.C."/>
            <person name="Kwon J.K."/>
            <person name="Lee H.Y."/>
            <person name="Koo N."/>
            <person name="Hong Y."/>
            <person name="Kim R.W."/>
            <person name="Kang W.H."/>
            <person name="Huh J.H."/>
            <person name="Kang B.C."/>
            <person name="Yang T.J."/>
            <person name="Lee Y.H."/>
            <person name="Bennetzen J.L."/>
            <person name="Choi D."/>
        </authorList>
    </citation>
    <scope>NUCLEOTIDE SEQUENCE [LARGE SCALE GENOMIC DNA]</scope>
    <source>
        <strain evidence="11">cv. PBC81</strain>
    </source>
</reference>
<comment type="PTM">
    <text evidence="9">Sulfation is important for activity and for the binding to a putative membrane receptor.</text>
</comment>
<dbReference type="PANTHER" id="PTHR33285:SF33">
    <property type="entry name" value="PHYTOSULFOKINE"/>
    <property type="match status" value="1"/>
</dbReference>
<evidence type="ECO:0000256" key="6">
    <source>
        <dbReference type="ARBA" id="ARBA00022729"/>
    </source>
</evidence>
<comment type="subcellular location">
    <subcellularLocation>
        <location evidence="1 9">Secreted</location>
    </subcellularLocation>
</comment>